<protein>
    <recommendedName>
        <fullName evidence="6">SRP54-type proteins GTP-binding domain-containing protein</fullName>
    </recommendedName>
</protein>
<comment type="caution">
    <text evidence="7">The sequence shown here is derived from an EMBL/GenBank/DDBJ whole genome shotgun (WGS) entry which is preliminary data.</text>
</comment>
<keyword evidence="3" id="KW-0547">Nucleotide-binding</keyword>
<evidence type="ECO:0000256" key="2">
    <source>
        <dbReference type="ARBA" id="ARBA00008531"/>
    </source>
</evidence>
<organism evidence="7 8">
    <name type="scientific">Falsiroseomonas frigidaquae</name>
    <dbReference type="NCBI Taxonomy" id="487318"/>
    <lineage>
        <taxon>Bacteria</taxon>
        <taxon>Pseudomonadati</taxon>
        <taxon>Pseudomonadota</taxon>
        <taxon>Alphaproteobacteria</taxon>
        <taxon>Acetobacterales</taxon>
        <taxon>Roseomonadaceae</taxon>
        <taxon>Falsiroseomonas</taxon>
    </lineage>
</organism>
<dbReference type="PANTHER" id="PTHR43134">
    <property type="entry name" value="SIGNAL RECOGNITION PARTICLE RECEPTOR SUBUNIT ALPHA"/>
    <property type="match status" value="1"/>
</dbReference>
<dbReference type="Gene3D" id="3.40.50.300">
    <property type="entry name" value="P-loop containing nucleotide triphosphate hydrolases"/>
    <property type="match status" value="1"/>
</dbReference>
<evidence type="ECO:0000313" key="7">
    <source>
        <dbReference type="EMBL" id="NKE43307.1"/>
    </source>
</evidence>
<proteinExistence type="inferred from homology"/>
<dbReference type="PANTHER" id="PTHR43134:SF3">
    <property type="entry name" value="FLAGELLAR BIOSYNTHESIS PROTEIN FLHF"/>
    <property type="match status" value="1"/>
</dbReference>
<evidence type="ECO:0000259" key="6">
    <source>
        <dbReference type="SMART" id="SM00962"/>
    </source>
</evidence>
<accession>A0ABX1ERU8</accession>
<dbReference type="SMART" id="SM00962">
    <property type="entry name" value="SRP54"/>
    <property type="match status" value="1"/>
</dbReference>
<dbReference type="InterPro" id="IPR027417">
    <property type="entry name" value="P-loop_NTPase"/>
</dbReference>
<dbReference type="EMBL" id="JAAVTX010000001">
    <property type="protein sequence ID" value="NKE43307.1"/>
    <property type="molecule type" value="Genomic_DNA"/>
</dbReference>
<gene>
    <name evidence="7" type="ORF">HB662_00855</name>
</gene>
<comment type="similarity">
    <text evidence="2">Belongs to the GTP-binding SRP family.</text>
</comment>
<sequence length="323" mass="32652">MRAATMPEAMARLRQELGPDAALLSSRHVAGGVEVTGGLEPPEAEADLLLISPQGMVVPRRFDFAPAGPAAPRRAPPGDAAALEFHRVPQALAERLSAAPLEASLEASLRFARLPDGIARPLLLAGPSGAGKTLTCAKLAARRVLDGGAPPLLITADGERPAAAEQLAAFTRVLGATLAVALTPATAAAAVGRRQPGQPVLIDTAGLDPFVPDQARLLAELVAATGAVVALVLPAGLDAAEAADLARAFAALGARHLVPTRLDATRRIGSILAAATAGGLALAEAGTSGQVADGLTCLEPAWLSARLRRRSHAGATPQEGTSP</sequence>
<evidence type="ECO:0000256" key="4">
    <source>
        <dbReference type="ARBA" id="ARBA00023134"/>
    </source>
</evidence>
<keyword evidence="5" id="KW-0472">Membrane</keyword>
<keyword evidence="8" id="KW-1185">Reference proteome</keyword>
<keyword evidence="4" id="KW-0342">GTP-binding</keyword>
<name>A0ABX1ERU8_9PROT</name>
<evidence type="ECO:0000256" key="1">
    <source>
        <dbReference type="ARBA" id="ARBA00004413"/>
    </source>
</evidence>
<dbReference type="RefSeq" id="WP_168046212.1">
    <property type="nucleotide sequence ID" value="NZ_JAATJR010000001.1"/>
</dbReference>
<evidence type="ECO:0000256" key="5">
    <source>
        <dbReference type="ARBA" id="ARBA00023136"/>
    </source>
</evidence>
<feature type="domain" description="SRP54-type proteins GTP-binding" evidence="6">
    <location>
        <begin position="119"/>
        <end position="309"/>
    </location>
</feature>
<evidence type="ECO:0000313" key="8">
    <source>
        <dbReference type="Proteomes" id="UP000765160"/>
    </source>
</evidence>
<comment type="subcellular location">
    <subcellularLocation>
        <location evidence="1">Cell membrane</location>
        <topology evidence="1">Peripheral membrane protein</topology>
        <orientation evidence="1">Cytoplasmic side</orientation>
    </subcellularLocation>
</comment>
<reference evidence="7 8" key="1">
    <citation type="submission" date="2020-03" db="EMBL/GenBank/DDBJ databases">
        <title>Roseomonas selenitidurans sp. nov. isolated from soil.</title>
        <authorList>
            <person name="Liu H."/>
        </authorList>
    </citation>
    <scope>NUCLEOTIDE SEQUENCE [LARGE SCALE GENOMIC DNA]</scope>
    <source>
        <strain evidence="7 8">JCM 15073</strain>
    </source>
</reference>
<dbReference type="Proteomes" id="UP000765160">
    <property type="component" value="Unassembled WGS sequence"/>
</dbReference>
<evidence type="ECO:0000256" key="3">
    <source>
        <dbReference type="ARBA" id="ARBA00022741"/>
    </source>
</evidence>
<dbReference type="InterPro" id="IPR000897">
    <property type="entry name" value="SRP54_GTPase_dom"/>
</dbReference>
<dbReference type="SUPFAM" id="SSF52540">
    <property type="entry name" value="P-loop containing nucleoside triphosphate hydrolases"/>
    <property type="match status" value="1"/>
</dbReference>
<dbReference type="Pfam" id="PF00448">
    <property type="entry name" value="SRP54"/>
    <property type="match status" value="1"/>
</dbReference>